<keyword evidence="3" id="KW-1185">Reference proteome</keyword>
<dbReference type="Pfam" id="PF04326">
    <property type="entry name" value="SLFN_AlbA_2"/>
    <property type="match status" value="1"/>
</dbReference>
<dbReference type="Gene3D" id="3.30.950.30">
    <property type="entry name" value="Schlafen, AAA domain"/>
    <property type="match status" value="1"/>
</dbReference>
<comment type="caution">
    <text evidence="2">The sequence shown here is derived from an EMBL/GenBank/DDBJ whole genome shotgun (WGS) entry which is preliminary data.</text>
</comment>
<evidence type="ECO:0000259" key="1">
    <source>
        <dbReference type="Pfam" id="PF04326"/>
    </source>
</evidence>
<evidence type="ECO:0000313" key="2">
    <source>
        <dbReference type="EMBL" id="TWT75515.1"/>
    </source>
</evidence>
<accession>A0A5C5YKR9</accession>
<name>A0A5C5YKR9_9BACT</name>
<organism evidence="2 3">
    <name type="scientific">Posidoniimonas polymericola</name>
    <dbReference type="NCBI Taxonomy" id="2528002"/>
    <lineage>
        <taxon>Bacteria</taxon>
        <taxon>Pseudomonadati</taxon>
        <taxon>Planctomycetota</taxon>
        <taxon>Planctomycetia</taxon>
        <taxon>Pirellulales</taxon>
        <taxon>Lacipirellulaceae</taxon>
        <taxon>Posidoniimonas</taxon>
    </lineage>
</organism>
<dbReference type="InterPro" id="IPR038461">
    <property type="entry name" value="Schlafen_AlbA_2_dom_sf"/>
</dbReference>
<feature type="domain" description="Schlafen AlbA-2" evidence="1">
    <location>
        <begin position="26"/>
        <end position="144"/>
    </location>
</feature>
<dbReference type="EMBL" id="SJPO01000007">
    <property type="protein sequence ID" value="TWT75515.1"/>
    <property type="molecule type" value="Genomic_DNA"/>
</dbReference>
<evidence type="ECO:0000313" key="3">
    <source>
        <dbReference type="Proteomes" id="UP000318478"/>
    </source>
</evidence>
<dbReference type="InterPro" id="IPR007421">
    <property type="entry name" value="Schlafen_AlbA_2_dom"/>
</dbReference>
<dbReference type="AlphaFoldDB" id="A0A5C5YKR9"/>
<sequence length="380" mass="42184">MSLWSKDINAISFDDVLEFCEAELPEGTELDYKQELTKDIWQVVGAMANTRGGLVIIGVAEEKETATPQLPLCGIALERGIEARIIQLCRDRLSPPVLPEISKPLLLPGAADRCAVVVRVPLSPLAPHASRNRPEIRVRTGSLSNPEELAAVDRIVEMLRTRREWELTRGKLIDVSQHRLSIVVDANEGQEQSSPHTPMLITGYVAPTFSAGPVCDRDTVFRQSAHGSRRRVPGGVLWHYGSKATHFGTWGEVVKAEAMLPSPQVQEPTIYLYWILEFLRELFEASKEFYSNDGVSAAGPLRAGIAFKGCRGFQAKAGRWDAGKPLLDDEFRIDTDLEAHDLLDSEPRTTPMPEYLHGLLGDIAFAWDCGEPPADWAPRW</sequence>
<dbReference type="RefSeq" id="WP_197527986.1">
    <property type="nucleotide sequence ID" value="NZ_SJPO01000007.1"/>
</dbReference>
<reference evidence="2 3" key="1">
    <citation type="submission" date="2019-02" db="EMBL/GenBank/DDBJ databases">
        <title>Deep-cultivation of Planctomycetes and their phenomic and genomic characterization uncovers novel biology.</title>
        <authorList>
            <person name="Wiegand S."/>
            <person name="Jogler M."/>
            <person name="Boedeker C."/>
            <person name="Pinto D."/>
            <person name="Vollmers J."/>
            <person name="Rivas-Marin E."/>
            <person name="Kohn T."/>
            <person name="Peeters S.H."/>
            <person name="Heuer A."/>
            <person name="Rast P."/>
            <person name="Oberbeckmann S."/>
            <person name="Bunk B."/>
            <person name="Jeske O."/>
            <person name="Meyerdierks A."/>
            <person name="Storesund J.E."/>
            <person name="Kallscheuer N."/>
            <person name="Luecker S."/>
            <person name="Lage O.M."/>
            <person name="Pohl T."/>
            <person name="Merkel B.J."/>
            <person name="Hornburger P."/>
            <person name="Mueller R.-W."/>
            <person name="Bruemmer F."/>
            <person name="Labrenz M."/>
            <person name="Spormann A.M."/>
            <person name="Op Den Camp H."/>
            <person name="Overmann J."/>
            <person name="Amann R."/>
            <person name="Jetten M.S.M."/>
            <person name="Mascher T."/>
            <person name="Medema M.H."/>
            <person name="Devos D.P."/>
            <person name="Kaster A.-K."/>
            <person name="Ovreas L."/>
            <person name="Rohde M."/>
            <person name="Galperin M.Y."/>
            <person name="Jogler C."/>
        </authorList>
    </citation>
    <scope>NUCLEOTIDE SEQUENCE [LARGE SCALE GENOMIC DNA]</scope>
    <source>
        <strain evidence="2 3">Pla123a</strain>
    </source>
</reference>
<proteinExistence type="predicted"/>
<protein>
    <submittedName>
        <fullName evidence="2">Divergent AAA domain protein</fullName>
    </submittedName>
</protein>
<dbReference type="Proteomes" id="UP000318478">
    <property type="component" value="Unassembled WGS sequence"/>
</dbReference>
<gene>
    <name evidence="2" type="ORF">Pla123a_30240</name>
</gene>